<proteinExistence type="predicted"/>
<evidence type="ECO:0000256" key="3">
    <source>
        <dbReference type="ARBA" id="ARBA00022989"/>
    </source>
</evidence>
<feature type="transmembrane region" description="Helical" evidence="5">
    <location>
        <begin position="56"/>
        <end position="77"/>
    </location>
</feature>
<dbReference type="Pfam" id="PF04172">
    <property type="entry name" value="LrgB"/>
    <property type="match status" value="1"/>
</dbReference>
<accession>A0A1Y3PTR3</accession>
<keyword evidence="2 5" id="KW-0812">Transmembrane</keyword>
<feature type="transmembrane region" description="Helical" evidence="5">
    <location>
        <begin position="6"/>
        <end position="24"/>
    </location>
</feature>
<dbReference type="Proteomes" id="UP000196475">
    <property type="component" value="Unassembled WGS sequence"/>
</dbReference>
<comment type="subcellular location">
    <subcellularLocation>
        <location evidence="1">Membrane</location>
        <topology evidence="1">Multi-pass membrane protein</topology>
    </subcellularLocation>
</comment>
<comment type="caution">
    <text evidence="6">The sequence shown here is derived from an EMBL/GenBank/DDBJ whole genome shotgun (WGS) entry which is preliminary data.</text>
</comment>
<evidence type="ECO:0000256" key="1">
    <source>
        <dbReference type="ARBA" id="ARBA00004141"/>
    </source>
</evidence>
<sequence length="228" mass="23853">MEPWNNPLFGVSLTVGLYTAMSLLNRRWKWVNPLFFSAGLIILILLVTGIDHEAYQAGGQLVSFFLGPATVALAVPFVKQMHAFRKHRLGILTGVIAGSVLGILSAGGIAWLCGGQMEVILSMIPKSVTSPISAELSRELGGIPGLTVVVTVLAGLLGNLFGYSLLKKMNIDDPVARGVAMGTAAHGIGTARALQESPVDGGMSSFAMALAGVVTSILVIPLYGWLGP</sequence>
<evidence type="ECO:0000313" key="6">
    <source>
        <dbReference type="EMBL" id="OUM90765.1"/>
    </source>
</evidence>
<dbReference type="GO" id="GO:0016020">
    <property type="term" value="C:membrane"/>
    <property type="evidence" value="ECO:0007669"/>
    <property type="project" value="UniProtKB-SubCell"/>
</dbReference>
<name>A0A1Y3PTR3_9BACI</name>
<keyword evidence="6" id="KW-0378">Hydrolase</keyword>
<dbReference type="PANTHER" id="PTHR30249:SF0">
    <property type="entry name" value="PLASTIDAL GLYCOLATE_GLYCERATE TRANSLOCATOR 1, CHLOROPLASTIC"/>
    <property type="match status" value="1"/>
</dbReference>
<dbReference type="AlphaFoldDB" id="A0A1Y3PTR3"/>
<feature type="transmembrane region" description="Helical" evidence="5">
    <location>
        <begin position="89"/>
        <end position="112"/>
    </location>
</feature>
<dbReference type="PANTHER" id="PTHR30249">
    <property type="entry name" value="PUTATIVE SEROTONIN TRANSPORTER"/>
    <property type="match status" value="1"/>
</dbReference>
<feature type="transmembrane region" description="Helical" evidence="5">
    <location>
        <begin position="175"/>
        <end position="194"/>
    </location>
</feature>
<evidence type="ECO:0000256" key="2">
    <source>
        <dbReference type="ARBA" id="ARBA00022692"/>
    </source>
</evidence>
<protein>
    <submittedName>
        <fullName evidence="6">Murein hydrolase effector protein LrgB</fullName>
    </submittedName>
</protein>
<feature type="transmembrane region" description="Helical" evidence="5">
    <location>
        <begin position="206"/>
        <end position="226"/>
    </location>
</feature>
<feature type="transmembrane region" description="Helical" evidence="5">
    <location>
        <begin position="31"/>
        <end position="50"/>
    </location>
</feature>
<keyword evidence="3 5" id="KW-1133">Transmembrane helix</keyword>
<evidence type="ECO:0000256" key="5">
    <source>
        <dbReference type="SAM" id="Phobius"/>
    </source>
</evidence>
<dbReference type="InterPro" id="IPR007300">
    <property type="entry name" value="CidB/LrgB"/>
</dbReference>
<gene>
    <name evidence="6" type="ORF">BAA01_07235</name>
</gene>
<dbReference type="GO" id="GO:0016787">
    <property type="term" value="F:hydrolase activity"/>
    <property type="evidence" value="ECO:0007669"/>
    <property type="project" value="UniProtKB-KW"/>
</dbReference>
<feature type="transmembrane region" description="Helical" evidence="5">
    <location>
        <begin position="143"/>
        <end position="163"/>
    </location>
</feature>
<evidence type="ECO:0000256" key="4">
    <source>
        <dbReference type="ARBA" id="ARBA00023136"/>
    </source>
</evidence>
<dbReference type="EMBL" id="LZRT01000010">
    <property type="protein sequence ID" value="OUM90765.1"/>
    <property type="molecule type" value="Genomic_DNA"/>
</dbReference>
<keyword evidence="4 5" id="KW-0472">Membrane</keyword>
<evidence type="ECO:0000313" key="7">
    <source>
        <dbReference type="Proteomes" id="UP000196475"/>
    </source>
</evidence>
<reference evidence="7" key="1">
    <citation type="submission" date="2016-06" db="EMBL/GenBank/DDBJ databases">
        <authorList>
            <person name="Nascimento L."/>
            <person name="Pereira R.V."/>
            <person name="Martins L.F."/>
            <person name="Quaggio R.B."/>
            <person name="Silva A.M."/>
            <person name="Setubal J.C."/>
        </authorList>
    </citation>
    <scope>NUCLEOTIDE SEQUENCE [LARGE SCALE GENOMIC DNA]</scope>
</reference>
<organism evidence="6 7">
    <name type="scientific">Bacillus thermozeamaize</name>
    <dbReference type="NCBI Taxonomy" id="230954"/>
    <lineage>
        <taxon>Bacteria</taxon>
        <taxon>Bacillati</taxon>
        <taxon>Bacillota</taxon>
        <taxon>Bacilli</taxon>
        <taxon>Bacillales</taxon>
        <taxon>Bacillaceae</taxon>
        <taxon>Bacillus</taxon>
    </lineage>
</organism>